<dbReference type="RefSeq" id="WP_076960690.1">
    <property type="nucleotide sequence ID" value="NZ_MLCO01000529.1"/>
</dbReference>
<sequence length="259" mass="27269">MTDPAPTPPRHTPRNAPPTAVVSHRGGAFLWPENSLEAFRQSLALPLDQCECDVHLSADGVPMVIHDATLNRTTEGHGPVAALTAAELTRLRLRGAGQLRIPTLAEVASLFRGSRQQLQVEVKVAPGAKPDPALVEKSLAVLDAAGIRAQVRIIAFEAELAAAALRAGGLAGVIWLFDPRLIDAVGQEGIVGVARAHGFDFVETHISALDEAFVAKLRDAGLKVGAWGANHGPTIQKAFSLGLDAMATDDPVLALQLKP</sequence>
<dbReference type="PANTHER" id="PTHR46211:SF14">
    <property type="entry name" value="GLYCEROPHOSPHODIESTER PHOSPHODIESTERASE"/>
    <property type="match status" value="1"/>
</dbReference>
<dbReference type="GO" id="GO:0008081">
    <property type="term" value="F:phosphoric diester hydrolase activity"/>
    <property type="evidence" value="ECO:0007669"/>
    <property type="project" value="InterPro"/>
</dbReference>
<evidence type="ECO:0000313" key="3">
    <source>
        <dbReference type="EMBL" id="ONG42415.1"/>
    </source>
</evidence>
<dbReference type="Pfam" id="PF03009">
    <property type="entry name" value="GDPD"/>
    <property type="match status" value="1"/>
</dbReference>
<dbReference type="InterPro" id="IPR030395">
    <property type="entry name" value="GP_PDE_dom"/>
</dbReference>
<feature type="domain" description="GP-PDE" evidence="2">
    <location>
        <begin position="19"/>
        <end position="258"/>
    </location>
</feature>
<dbReference type="Proteomes" id="UP000188879">
    <property type="component" value="Unassembled WGS sequence"/>
</dbReference>
<evidence type="ECO:0000256" key="1">
    <source>
        <dbReference type="SAM" id="MobiDB-lite"/>
    </source>
</evidence>
<dbReference type="Gene3D" id="3.20.20.190">
    <property type="entry name" value="Phosphatidylinositol (PI) phosphodiesterase"/>
    <property type="match status" value="1"/>
</dbReference>
<feature type="compositionally biased region" description="Pro residues" evidence="1">
    <location>
        <begin position="1"/>
        <end position="10"/>
    </location>
</feature>
<comment type="caution">
    <text evidence="3">The sequence shown here is derived from an EMBL/GenBank/DDBJ whole genome shotgun (WGS) entry which is preliminary data.</text>
</comment>
<dbReference type="AlphaFoldDB" id="A0A1V2GVW4"/>
<gene>
    <name evidence="3" type="ORF">BKE38_29415</name>
</gene>
<dbReference type="PROSITE" id="PS51704">
    <property type="entry name" value="GP_PDE"/>
    <property type="match status" value="1"/>
</dbReference>
<reference evidence="3 4" key="1">
    <citation type="submission" date="2016-10" db="EMBL/GenBank/DDBJ databases">
        <title>Draft Genome sequence of Roseomonas sp. strain M3.</title>
        <authorList>
            <person name="Subhash Y."/>
            <person name="Lee S."/>
        </authorList>
    </citation>
    <scope>NUCLEOTIDE SEQUENCE [LARGE SCALE GENOMIC DNA]</scope>
    <source>
        <strain evidence="3 4">M3</strain>
    </source>
</reference>
<dbReference type="OrthoDB" id="9787897at2"/>
<dbReference type="SUPFAM" id="SSF51695">
    <property type="entry name" value="PLC-like phosphodiesterases"/>
    <property type="match status" value="1"/>
</dbReference>
<proteinExistence type="predicted"/>
<evidence type="ECO:0000313" key="4">
    <source>
        <dbReference type="Proteomes" id="UP000188879"/>
    </source>
</evidence>
<feature type="region of interest" description="Disordered" evidence="1">
    <location>
        <begin position="1"/>
        <end position="20"/>
    </location>
</feature>
<dbReference type="PANTHER" id="PTHR46211">
    <property type="entry name" value="GLYCEROPHOSPHORYL DIESTER PHOSPHODIESTERASE"/>
    <property type="match status" value="1"/>
</dbReference>
<accession>A0A1V2GVW4</accession>
<dbReference type="EMBL" id="MLCO01000529">
    <property type="protein sequence ID" value="ONG42415.1"/>
    <property type="molecule type" value="Genomic_DNA"/>
</dbReference>
<dbReference type="InterPro" id="IPR017946">
    <property type="entry name" value="PLC-like_Pdiesterase_TIM-brl"/>
</dbReference>
<dbReference type="GO" id="GO:0006629">
    <property type="term" value="P:lipid metabolic process"/>
    <property type="evidence" value="ECO:0007669"/>
    <property type="project" value="InterPro"/>
</dbReference>
<organism evidence="3 4">
    <name type="scientific">Teichococcus deserti</name>
    <dbReference type="NCBI Taxonomy" id="1817963"/>
    <lineage>
        <taxon>Bacteria</taxon>
        <taxon>Pseudomonadati</taxon>
        <taxon>Pseudomonadota</taxon>
        <taxon>Alphaproteobacteria</taxon>
        <taxon>Acetobacterales</taxon>
        <taxon>Roseomonadaceae</taxon>
        <taxon>Roseomonas</taxon>
    </lineage>
</organism>
<protein>
    <submittedName>
        <fullName evidence="3">Glycerophosphodiester phosphodiesterase</fullName>
    </submittedName>
</protein>
<keyword evidence="4" id="KW-1185">Reference proteome</keyword>
<name>A0A1V2GVW4_9PROT</name>
<evidence type="ECO:0000259" key="2">
    <source>
        <dbReference type="PROSITE" id="PS51704"/>
    </source>
</evidence>